<dbReference type="Pfam" id="PF06839">
    <property type="entry name" value="Zn_ribbon_GRF"/>
    <property type="match status" value="1"/>
</dbReference>
<dbReference type="InterPro" id="IPR041370">
    <property type="entry name" value="Mlase_EEF1AKMT1/ZCCHC4"/>
</dbReference>
<dbReference type="InParanoid" id="A0A1W4WEU9"/>
<dbReference type="PANTHER" id="PTHR13493">
    <property type="entry name" value="ZINC FINGER CCHC DOMAIN-CONTAINING"/>
    <property type="match status" value="1"/>
</dbReference>
<proteinExistence type="inferred from homology"/>
<dbReference type="PROSITE" id="PS50158">
    <property type="entry name" value="ZF_CCHC"/>
    <property type="match status" value="1"/>
</dbReference>
<evidence type="ECO:0000256" key="11">
    <source>
        <dbReference type="ARBA" id="ARBA00023242"/>
    </source>
</evidence>
<dbReference type="Pfam" id="PF10237">
    <property type="entry name" value="N6-adenineMlase"/>
    <property type="match status" value="1"/>
</dbReference>
<keyword evidence="10" id="KW-0862">Zinc</keyword>
<evidence type="ECO:0000256" key="14">
    <source>
        <dbReference type="ARBA" id="ARBA00049767"/>
    </source>
</evidence>
<dbReference type="PROSITE" id="PS51270">
    <property type="entry name" value="ZF_CTCHY"/>
    <property type="match status" value="1"/>
</dbReference>
<evidence type="ECO:0000256" key="7">
    <source>
        <dbReference type="ARBA" id="ARBA00022691"/>
    </source>
</evidence>
<evidence type="ECO:0000256" key="2">
    <source>
        <dbReference type="ARBA" id="ARBA00004604"/>
    </source>
</evidence>
<sequence length="456" mass="53256">MSGVEVISSNLRLNPKCPHGPTLLFSRVVKGENRNFFACSACRDRKDCSFFLWADEKMNKSKEDYWNQEIQKYTKGINHQRSFKILNTIKNLPSSERVYCHTCSKLLLPKSINLHTEHNFEKGITDDKFLNPSKFLNPLESNKKEAQFLFTENTTSTLVNILHKNNLRNVLCIGAPRISEFISNNFEDMSVLLLDIDKRYLDFVGPLQFGWYNLFNHNFFLPESKQIFDDFLQTDKGKDLVIFMDPPFGGRVEPIVHTLNTINERYKMLTKSMKDIPVIWIFPYFMEPHITNSLPNFKMLDYKVDYDNHSLFQHGNKGRKYGSPVRIFTNIDPSCIELPKDEGYKYCKVCKRWISSENNHCNKCNSCTSKDGRTYKHCDSCDRCVKPSWKHCEKCNRCAQPDHKCGDIEFSQECFHCKEKGHKKRDCPKVNHEELQAKCKKGINSIGKKKKKMKTK</sequence>
<dbReference type="InterPro" id="IPR039846">
    <property type="entry name" value="ZCCHC4"/>
</dbReference>
<dbReference type="FunCoup" id="A0A1W4WEU9">
    <property type="interactions" value="1652"/>
</dbReference>
<dbReference type="PROSITE" id="PS51999">
    <property type="entry name" value="ZF_GRF"/>
    <property type="match status" value="1"/>
</dbReference>
<dbReference type="PANTHER" id="PTHR13493:SF3">
    <property type="entry name" value="RRNA N6-ADENOSINE-METHYLTRANSFERASE ZCCHC4"/>
    <property type="match status" value="1"/>
</dbReference>
<evidence type="ECO:0000256" key="1">
    <source>
        <dbReference type="ARBA" id="ARBA00004496"/>
    </source>
</evidence>
<dbReference type="InterPro" id="IPR002052">
    <property type="entry name" value="DNA_methylase_N6_adenine_CS"/>
</dbReference>
<dbReference type="AlphaFoldDB" id="A0A1W4WEU9"/>
<dbReference type="GO" id="GO:0008270">
    <property type="term" value="F:zinc ion binding"/>
    <property type="evidence" value="ECO:0007669"/>
    <property type="project" value="UniProtKB-KW"/>
</dbReference>
<evidence type="ECO:0000256" key="3">
    <source>
        <dbReference type="ARBA" id="ARBA00008246"/>
    </source>
</evidence>
<feature type="domain" description="CTCHY-type" evidence="17">
    <location>
        <begin position="342"/>
        <end position="403"/>
    </location>
</feature>
<dbReference type="KEGG" id="apln:108732598"/>
<evidence type="ECO:0000256" key="4">
    <source>
        <dbReference type="ARBA" id="ARBA00022490"/>
    </source>
</evidence>
<gene>
    <name evidence="20" type="primary">LOC108732598</name>
</gene>
<evidence type="ECO:0000259" key="16">
    <source>
        <dbReference type="PROSITE" id="PS50158"/>
    </source>
</evidence>
<dbReference type="InterPro" id="IPR037275">
    <property type="entry name" value="Znf_CTCHY_sf"/>
</dbReference>
<dbReference type="GO" id="GO:0008988">
    <property type="term" value="F:rRNA (adenine-N6-)-methyltransferase activity"/>
    <property type="evidence" value="ECO:0007669"/>
    <property type="project" value="InterPro"/>
</dbReference>
<dbReference type="PROSITE" id="PS50216">
    <property type="entry name" value="DHHC"/>
    <property type="match status" value="1"/>
</dbReference>
<reference evidence="20" key="1">
    <citation type="submission" date="2025-08" db="UniProtKB">
        <authorList>
            <consortium name="RefSeq"/>
        </authorList>
    </citation>
    <scope>IDENTIFICATION</scope>
    <source>
        <tissue evidence="20">Entire body</tissue>
    </source>
</reference>
<dbReference type="STRING" id="224129.A0A1W4WEU9"/>
<evidence type="ECO:0000256" key="8">
    <source>
        <dbReference type="ARBA" id="ARBA00022723"/>
    </source>
</evidence>
<keyword evidence="19" id="KW-1185">Reference proteome</keyword>
<dbReference type="Proteomes" id="UP000192223">
    <property type="component" value="Unplaced"/>
</dbReference>
<dbReference type="SMART" id="SM00343">
    <property type="entry name" value="ZnF_C2HC"/>
    <property type="match status" value="1"/>
</dbReference>
<dbReference type="InterPro" id="IPR017921">
    <property type="entry name" value="Znf_CTCHY"/>
</dbReference>
<dbReference type="PROSITE" id="PS00092">
    <property type="entry name" value="N6_MTASE"/>
    <property type="match status" value="1"/>
</dbReference>
<keyword evidence="7" id="KW-0949">S-adenosyl-L-methionine</keyword>
<accession>A0A1W4WEU9</accession>
<feature type="domain" description="CCHC-type" evidence="16">
    <location>
        <begin position="414"/>
        <end position="429"/>
    </location>
</feature>
<evidence type="ECO:0000256" key="15">
    <source>
        <dbReference type="PROSITE-ProRule" id="PRU00047"/>
    </source>
</evidence>
<dbReference type="Pfam" id="PF00098">
    <property type="entry name" value="zf-CCHC"/>
    <property type="match status" value="1"/>
</dbReference>
<dbReference type="OrthoDB" id="431817at2759"/>
<comment type="subcellular location">
    <subcellularLocation>
        <location evidence="1">Cytoplasm</location>
    </subcellularLocation>
    <subcellularLocation>
        <location evidence="2">Nucleus</location>
        <location evidence="2">Nucleolus</location>
    </subcellularLocation>
</comment>
<comment type="similarity">
    <text evidence="3">Belongs to the ZCCHC4 family.</text>
</comment>
<evidence type="ECO:0000256" key="12">
    <source>
        <dbReference type="ARBA" id="ARBA00032078"/>
    </source>
</evidence>
<keyword evidence="4" id="KW-0963">Cytoplasm</keyword>
<feature type="domain" description="GRF-type" evidence="18">
    <location>
        <begin position="17"/>
        <end position="57"/>
    </location>
</feature>
<evidence type="ECO:0000313" key="20">
    <source>
        <dbReference type="RefSeq" id="XP_018318982.1"/>
    </source>
</evidence>
<evidence type="ECO:0000259" key="18">
    <source>
        <dbReference type="PROSITE" id="PS51999"/>
    </source>
</evidence>
<dbReference type="InterPro" id="IPR001878">
    <property type="entry name" value="Znf_CCHC"/>
</dbReference>
<dbReference type="GO" id="GO:0005730">
    <property type="term" value="C:nucleolus"/>
    <property type="evidence" value="ECO:0007669"/>
    <property type="project" value="UniProtKB-SubCell"/>
</dbReference>
<keyword evidence="6" id="KW-0808">Transferase</keyword>
<evidence type="ECO:0000256" key="9">
    <source>
        <dbReference type="ARBA" id="ARBA00022771"/>
    </source>
</evidence>
<dbReference type="RefSeq" id="XP_018318982.1">
    <property type="nucleotide sequence ID" value="XM_018463480.2"/>
</dbReference>
<evidence type="ECO:0000313" key="19">
    <source>
        <dbReference type="Proteomes" id="UP000192223"/>
    </source>
</evidence>
<comment type="function">
    <text evidence="13">rRNA N6-methyltransferase that specifically methylates the adenine in position 4220 of 28S rRNA. N6-methylation of adenine(4220) in 28S rRNA is required for translation.</text>
</comment>
<dbReference type="InterPro" id="IPR010666">
    <property type="entry name" value="Znf_GRF"/>
</dbReference>
<dbReference type="GO" id="GO:0005737">
    <property type="term" value="C:cytoplasm"/>
    <property type="evidence" value="ECO:0007669"/>
    <property type="project" value="UniProtKB-SubCell"/>
</dbReference>
<keyword evidence="5" id="KW-0489">Methyltransferase</keyword>
<dbReference type="GeneID" id="108732598"/>
<keyword evidence="11" id="KW-0539">Nucleus</keyword>
<evidence type="ECO:0000256" key="5">
    <source>
        <dbReference type="ARBA" id="ARBA00022603"/>
    </source>
</evidence>
<dbReference type="SUPFAM" id="SSF161245">
    <property type="entry name" value="Zinc hairpin stack"/>
    <property type="match status" value="1"/>
</dbReference>
<name>A0A1W4WEU9_AGRPL</name>
<keyword evidence="9 15" id="KW-0863">Zinc-finger</keyword>
<evidence type="ECO:0000256" key="6">
    <source>
        <dbReference type="ARBA" id="ARBA00022679"/>
    </source>
</evidence>
<keyword evidence="8" id="KW-0479">Metal-binding</keyword>
<dbReference type="GO" id="GO:0003676">
    <property type="term" value="F:nucleic acid binding"/>
    <property type="evidence" value="ECO:0007669"/>
    <property type="project" value="InterPro"/>
</dbReference>
<evidence type="ECO:0000259" key="17">
    <source>
        <dbReference type="PROSITE" id="PS51270"/>
    </source>
</evidence>
<protein>
    <recommendedName>
        <fullName evidence="14">rRNA N(6)-adenosine-methyltransferase ZCCHC4</fullName>
    </recommendedName>
    <alternativeName>
        <fullName evidence="12">Zinc finger CCHC domain-containing protein 4</fullName>
    </alternativeName>
</protein>
<evidence type="ECO:0000256" key="13">
    <source>
        <dbReference type="ARBA" id="ARBA00046086"/>
    </source>
</evidence>
<organism evidence="19 20">
    <name type="scientific">Agrilus planipennis</name>
    <name type="common">Emerald ash borer</name>
    <name type="synonym">Agrilus marcopoli</name>
    <dbReference type="NCBI Taxonomy" id="224129"/>
    <lineage>
        <taxon>Eukaryota</taxon>
        <taxon>Metazoa</taxon>
        <taxon>Ecdysozoa</taxon>
        <taxon>Arthropoda</taxon>
        <taxon>Hexapoda</taxon>
        <taxon>Insecta</taxon>
        <taxon>Pterygota</taxon>
        <taxon>Neoptera</taxon>
        <taxon>Endopterygota</taxon>
        <taxon>Coleoptera</taxon>
        <taxon>Polyphaga</taxon>
        <taxon>Elateriformia</taxon>
        <taxon>Buprestoidea</taxon>
        <taxon>Buprestidae</taxon>
        <taxon>Agrilinae</taxon>
        <taxon>Agrilus</taxon>
    </lineage>
</organism>
<evidence type="ECO:0000256" key="10">
    <source>
        <dbReference type="ARBA" id="ARBA00022833"/>
    </source>
</evidence>